<dbReference type="Proteomes" id="UP000287224">
    <property type="component" value="Unassembled WGS sequence"/>
</dbReference>
<keyword evidence="3" id="KW-1185">Reference proteome</keyword>
<dbReference type="OrthoDB" id="5343971at2"/>
<evidence type="ECO:0000313" key="2">
    <source>
        <dbReference type="EMBL" id="GCE07318.1"/>
    </source>
</evidence>
<organism evidence="2 3">
    <name type="scientific">Dictyobacter aurantiacus</name>
    <dbReference type="NCBI Taxonomy" id="1936993"/>
    <lineage>
        <taxon>Bacteria</taxon>
        <taxon>Bacillati</taxon>
        <taxon>Chloroflexota</taxon>
        <taxon>Ktedonobacteria</taxon>
        <taxon>Ktedonobacterales</taxon>
        <taxon>Dictyobacteraceae</taxon>
        <taxon>Dictyobacter</taxon>
    </lineage>
</organism>
<dbReference type="NCBIfam" id="TIGR02118">
    <property type="entry name" value="EthD family reductase"/>
    <property type="match status" value="1"/>
</dbReference>
<feature type="domain" description="EthD" evidence="1">
    <location>
        <begin position="18"/>
        <end position="91"/>
    </location>
</feature>
<sequence length="107" mass="11959">MFCASVAYPIQQGGRFDFEYFAQQHVPLFARFLGENCVKFEVHKSLATPGAPAPSFLAVAYFWVRSGEAFGAALAQYGNEIYSDIPNFTDIEPLRQWSEVVQIDASI</sequence>
<gene>
    <name evidence="2" type="ORF">KDAU_46470</name>
</gene>
<dbReference type="AlphaFoldDB" id="A0A401ZKG1"/>
<dbReference type="PANTHER" id="PTHR40260:SF2">
    <property type="entry name" value="BLR8190 PROTEIN"/>
    <property type="match status" value="1"/>
</dbReference>
<protein>
    <recommendedName>
        <fullName evidence="1">EthD domain-containing protein</fullName>
    </recommendedName>
</protein>
<dbReference type="EMBL" id="BIFQ01000001">
    <property type="protein sequence ID" value="GCE07318.1"/>
    <property type="molecule type" value="Genomic_DNA"/>
</dbReference>
<dbReference type="RefSeq" id="WP_126598484.1">
    <property type="nucleotide sequence ID" value="NZ_BIFQ01000001.1"/>
</dbReference>
<comment type="caution">
    <text evidence="2">The sequence shown here is derived from an EMBL/GenBank/DDBJ whole genome shotgun (WGS) entry which is preliminary data.</text>
</comment>
<evidence type="ECO:0000313" key="3">
    <source>
        <dbReference type="Proteomes" id="UP000287224"/>
    </source>
</evidence>
<dbReference type="SUPFAM" id="SSF54909">
    <property type="entry name" value="Dimeric alpha+beta barrel"/>
    <property type="match status" value="1"/>
</dbReference>
<evidence type="ECO:0000259" key="1">
    <source>
        <dbReference type="Pfam" id="PF07110"/>
    </source>
</evidence>
<proteinExistence type="predicted"/>
<name>A0A401ZKG1_9CHLR</name>
<dbReference type="PANTHER" id="PTHR40260">
    <property type="entry name" value="BLR8190 PROTEIN"/>
    <property type="match status" value="1"/>
</dbReference>
<dbReference type="GO" id="GO:0016491">
    <property type="term" value="F:oxidoreductase activity"/>
    <property type="evidence" value="ECO:0007669"/>
    <property type="project" value="InterPro"/>
</dbReference>
<dbReference type="Gene3D" id="3.30.70.100">
    <property type="match status" value="1"/>
</dbReference>
<dbReference type="InterPro" id="IPR009799">
    <property type="entry name" value="EthD_dom"/>
</dbReference>
<accession>A0A401ZKG1</accession>
<reference evidence="3" key="1">
    <citation type="submission" date="2018-12" db="EMBL/GenBank/DDBJ databases">
        <title>Tengunoibacter tsumagoiensis gen. nov., sp. nov., Dictyobacter kobayashii sp. nov., D. alpinus sp. nov., and D. joshuensis sp. nov. and description of Dictyobacteraceae fam. nov. within the order Ktedonobacterales isolated from Tengu-no-mugimeshi.</title>
        <authorList>
            <person name="Wang C.M."/>
            <person name="Zheng Y."/>
            <person name="Sakai Y."/>
            <person name="Toyoda A."/>
            <person name="Minakuchi Y."/>
            <person name="Abe K."/>
            <person name="Yokota A."/>
            <person name="Yabe S."/>
        </authorList>
    </citation>
    <scope>NUCLEOTIDE SEQUENCE [LARGE SCALE GENOMIC DNA]</scope>
    <source>
        <strain evidence="3">S-27</strain>
    </source>
</reference>
<dbReference type="Pfam" id="PF07110">
    <property type="entry name" value="EthD"/>
    <property type="match status" value="1"/>
</dbReference>
<dbReference type="InterPro" id="IPR011008">
    <property type="entry name" value="Dimeric_a/b-barrel"/>
</dbReference>